<evidence type="ECO:0000313" key="4">
    <source>
        <dbReference type="Proteomes" id="UP001501126"/>
    </source>
</evidence>
<dbReference type="InterPro" id="IPR043504">
    <property type="entry name" value="Peptidase_S1_PA_chymotrypsin"/>
</dbReference>
<evidence type="ECO:0000313" key="3">
    <source>
        <dbReference type="EMBL" id="GAA0876735.1"/>
    </source>
</evidence>
<dbReference type="Pfam" id="PF18962">
    <property type="entry name" value="Por_Secre_tail"/>
    <property type="match status" value="1"/>
</dbReference>
<dbReference type="Gene3D" id="2.40.10.10">
    <property type="entry name" value="Trypsin-like serine proteases"/>
    <property type="match status" value="2"/>
</dbReference>
<feature type="domain" description="Secretion system C-terminal sorting" evidence="2">
    <location>
        <begin position="253"/>
        <end position="322"/>
    </location>
</feature>
<dbReference type="NCBIfam" id="TIGR04183">
    <property type="entry name" value="Por_Secre_tail"/>
    <property type="match status" value="1"/>
</dbReference>
<name>A0ABP3Y7K2_9FLAO</name>
<dbReference type="InterPro" id="IPR025667">
    <property type="entry name" value="SprB_repeat"/>
</dbReference>
<gene>
    <name evidence="3" type="ORF">GCM10009118_31450</name>
</gene>
<sequence length="324" mass="33417">MDFTINEPTALTATADAQTNVSCNGEADGTASVAVSGGTTDYTYDWTGTPTGDGTASVTDLAAGAISCTVTDANGCTATVDFTINEPTALTATADAQTNVSCNGEADGTASVAVSGGTTDYTYDWTGTPTGDGTASVTDLAAGAISCTVTDANGCTATVDFTINEPAALTATITSTDGVTLVVSEEATSYQWIDCSTDEMIEGATSETYVASENGEYAVLIMNEDDCIAVSDCFSVTTVGFAENTLAETLVSLFPNPTKESLTIELTEINETSVLVYNTQGKLVLSEGQVQSGHIINISSFEPGVYFVKGTHDQGTWMKRIVKM</sequence>
<dbReference type="InterPro" id="IPR026444">
    <property type="entry name" value="Secre_tail"/>
</dbReference>
<protein>
    <recommendedName>
        <fullName evidence="2">Secretion system C-terminal sorting domain-containing protein</fullName>
    </recommendedName>
</protein>
<dbReference type="Pfam" id="PF13573">
    <property type="entry name" value="SprB"/>
    <property type="match status" value="2"/>
</dbReference>
<proteinExistence type="predicted"/>
<reference evidence="4" key="1">
    <citation type="journal article" date="2019" name="Int. J. Syst. Evol. Microbiol.">
        <title>The Global Catalogue of Microorganisms (GCM) 10K type strain sequencing project: providing services to taxonomists for standard genome sequencing and annotation.</title>
        <authorList>
            <consortium name="The Broad Institute Genomics Platform"/>
            <consortium name="The Broad Institute Genome Sequencing Center for Infectious Disease"/>
            <person name="Wu L."/>
            <person name="Ma J."/>
        </authorList>
    </citation>
    <scope>NUCLEOTIDE SEQUENCE [LARGE SCALE GENOMIC DNA]</scope>
    <source>
        <strain evidence="4">JCM 16083</strain>
    </source>
</reference>
<keyword evidence="4" id="KW-1185">Reference proteome</keyword>
<comment type="caution">
    <text evidence="3">The sequence shown here is derived from an EMBL/GenBank/DDBJ whole genome shotgun (WGS) entry which is preliminary data.</text>
</comment>
<evidence type="ECO:0000259" key="2">
    <source>
        <dbReference type="Pfam" id="PF18962"/>
    </source>
</evidence>
<dbReference type="EMBL" id="BAAAFH010000022">
    <property type="protein sequence ID" value="GAA0876735.1"/>
    <property type="molecule type" value="Genomic_DNA"/>
</dbReference>
<keyword evidence="1" id="KW-0732">Signal</keyword>
<organism evidence="3 4">
    <name type="scientific">Wandonia haliotis</name>
    <dbReference type="NCBI Taxonomy" id="574963"/>
    <lineage>
        <taxon>Bacteria</taxon>
        <taxon>Pseudomonadati</taxon>
        <taxon>Bacteroidota</taxon>
        <taxon>Flavobacteriia</taxon>
        <taxon>Flavobacteriales</taxon>
        <taxon>Crocinitomicaceae</taxon>
        <taxon>Wandonia</taxon>
    </lineage>
</organism>
<accession>A0ABP3Y7K2</accession>
<evidence type="ECO:0000256" key="1">
    <source>
        <dbReference type="ARBA" id="ARBA00022729"/>
    </source>
</evidence>
<dbReference type="Proteomes" id="UP001501126">
    <property type="component" value="Unassembled WGS sequence"/>
</dbReference>